<reference evidence="9" key="1">
    <citation type="submission" date="2022-06" db="EMBL/GenBank/DDBJ databases">
        <title>Aquibacillus sp. a new bacterium isolated from soil saline samples.</title>
        <authorList>
            <person name="Galisteo C."/>
            <person name="De La Haba R."/>
            <person name="Sanchez-Porro C."/>
            <person name="Ventosa A."/>
        </authorList>
    </citation>
    <scope>NUCLEOTIDE SEQUENCE</scope>
    <source>
        <strain evidence="9">3ASR75-11</strain>
    </source>
</reference>
<sequence>MSIQHFINSFDEAIADEKLLKVERWMIPNPYFIRGDYTISEAAQVVDQLRVDFMPVVDKMNRPIGVLTTKLLLHHFLINKNMDEKVLNQISEQNFSQVRCDDTLLDIHLLSCEHFLVVDEQDKLIGVLEREDLIKGLSKYVRESIESENNTGILRVILESAYEGIAVVDDQGILLEFNEAYSRFTGIKREDAVGRPVTEVIENTKLHITVKTAIPERGVLQNIQGQSMVVHRIPIWNKDRIVGEIGMLIFEGVTELYHMYERLQKNKIREEIREQPFMVKSQQTVKTTLDQIVGVSESTSNVKRLARKTAKSFAPVLITGESGTGKELYAKSIHNLSSFSSGPFISLNCGAIPEHLFESELFGYEEGAFTGAKKNGKPGKFELAQNGTLFLDEIGEMPLTMQIKLLRVLQEKEVVRIGGVKNYEMNVRIIAATNRNLMEMVEMGEFREDQYFRINVIELPIPPLRKRKEDIPPLISHYVKEVCNKFQTPEKMFTSAAVSAFMNYHWRGNVRELVNTIEKLVTLVDGTVIDTHHLPYNMVKETGHISGVSDELNQKSNLLDKAKSLGNEREKELILTALVQTAGNKSKAADQLGIHRTTLYQKLKKFNIRYTECSPNTTIYIQKCSVRTTFSSYITVNAHSPYWHVICIYTCEDKKRRNQDG</sequence>
<dbReference type="InterPro" id="IPR009057">
    <property type="entry name" value="Homeodomain-like_sf"/>
</dbReference>
<feature type="domain" description="PAS" evidence="7">
    <location>
        <begin position="150"/>
        <end position="201"/>
    </location>
</feature>
<evidence type="ECO:0000259" key="8">
    <source>
        <dbReference type="PROSITE" id="PS51371"/>
    </source>
</evidence>
<dbReference type="EMBL" id="JAMQKB010000002">
    <property type="protein sequence ID" value="MDC3423645.1"/>
    <property type="molecule type" value="Genomic_DNA"/>
</dbReference>
<evidence type="ECO:0000256" key="4">
    <source>
        <dbReference type="ARBA" id="ARBA00023163"/>
    </source>
</evidence>
<dbReference type="NCBIfam" id="TIGR00229">
    <property type="entry name" value="sensory_box"/>
    <property type="match status" value="1"/>
</dbReference>
<dbReference type="Gene3D" id="1.10.8.60">
    <property type="match status" value="1"/>
</dbReference>
<keyword evidence="10" id="KW-1185">Reference proteome</keyword>
<dbReference type="Proteomes" id="UP001145050">
    <property type="component" value="Unassembled WGS sequence"/>
</dbReference>
<dbReference type="InterPro" id="IPR035965">
    <property type="entry name" value="PAS-like_dom_sf"/>
</dbReference>
<dbReference type="CDD" id="cd00130">
    <property type="entry name" value="PAS"/>
    <property type="match status" value="1"/>
</dbReference>
<dbReference type="CDD" id="cd02205">
    <property type="entry name" value="CBS_pair_SF"/>
    <property type="match status" value="1"/>
</dbReference>
<dbReference type="InterPro" id="IPR025943">
    <property type="entry name" value="Sigma_54_int_dom_ATP-bd_2"/>
</dbReference>
<dbReference type="InterPro" id="IPR002078">
    <property type="entry name" value="Sigma_54_int"/>
</dbReference>
<dbReference type="FunFam" id="3.40.50.300:FF:000006">
    <property type="entry name" value="DNA-binding transcriptional regulator NtrC"/>
    <property type="match status" value="1"/>
</dbReference>
<evidence type="ECO:0000313" key="9">
    <source>
        <dbReference type="EMBL" id="MDC3423645.1"/>
    </source>
</evidence>
<dbReference type="SUPFAM" id="SSF52540">
    <property type="entry name" value="P-loop containing nucleoside triphosphate hydrolases"/>
    <property type="match status" value="1"/>
</dbReference>
<dbReference type="PROSITE" id="PS51371">
    <property type="entry name" value="CBS"/>
    <property type="match status" value="1"/>
</dbReference>
<dbReference type="Pfam" id="PF25601">
    <property type="entry name" value="AAA_lid_14"/>
    <property type="match status" value="1"/>
</dbReference>
<dbReference type="Pfam" id="PF00158">
    <property type="entry name" value="Sigma54_activat"/>
    <property type="match status" value="1"/>
</dbReference>
<dbReference type="Pfam" id="PF00989">
    <property type="entry name" value="PAS"/>
    <property type="match status" value="1"/>
</dbReference>
<dbReference type="PROSITE" id="PS50045">
    <property type="entry name" value="SIGMA54_INTERACT_4"/>
    <property type="match status" value="1"/>
</dbReference>
<dbReference type="InterPro" id="IPR027417">
    <property type="entry name" value="P-loop_NTPase"/>
</dbReference>
<dbReference type="InterPro" id="IPR000644">
    <property type="entry name" value="CBS_dom"/>
</dbReference>
<gene>
    <name evidence="9" type="ORF">NC797_03865</name>
</gene>
<dbReference type="AlphaFoldDB" id="A0A9X3WQY3"/>
<dbReference type="InterPro" id="IPR058031">
    <property type="entry name" value="AAA_lid_NorR"/>
</dbReference>
<dbReference type="GO" id="GO:0005524">
    <property type="term" value="F:ATP binding"/>
    <property type="evidence" value="ECO:0007669"/>
    <property type="project" value="UniProtKB-KW"/>
</dbReference>
<dbReference type="Gene3D" id="3.40.50.300">
    <property type="entry name" value="P-loop containing nucleotide triphosphate hydrolases"/>
    <property type="match status" value="1"/>
</dbReference>
<dbReference type="Gene3D" id="1.10.10.60">
    <property type="entry name" value="Homeodomain-like"/>
    <property type="match status" value="1"/>
</dbReference>
<evidence type="ECO:0000259" key="7">
    <source>
        <dbReference type="PROSITE" id="PS50112"/>
    </source>
</evidence>
<dbReference type="InterPro" id="IPR046342">
    <property type="entry name" value="CBS_dom_sf"/>
</dbReference>
<dbReference type="SMART" id="SM00091">
    <property type="entry name" value="PAS"/>
    <property type="match status" value="1"/>
</dbReference>
<dbReference type="Gene3D" id="3.10.580.10">
    <property type="entry name" value="CBS-domain"/>
    <property type="match status" value="1"/>
</dbReference>
<dbReference type="PANTHER" id="PTHR32071">
    <property type="entry name" value="TRANSCRIPTIONAL REGULATORY PROTEIN"/>
    <property type="match status" value="1"/>
</dbReference>
<evidence type="ECO:0000256" key="3">
    <source>
        <dbReference type="ARBA" id="ARBA00023015"/>
    </source>
</evidence>
<keyword evidence="4" id="KW-0804">Transcription</keyword>
<keyword evidence="2" id="KW-0067">ATP-binding</keyword>
<comment type="caution">
    <text evidence="9">The sequence shown here is derived from an EMBL/GenBank/DDBJ whole genome shotgun (WGS) entry which is preliminary data.</text>
</comment>
<dbReference type="PROSITE" id="PS00676">
    <property type="entry name" value="SIGMA54_INTERACT_2"/>
    <property type="match status" value="1"/>
</dbReference>
<evidence type="ECO:0000256" key="1">
    <source>
        <dbReference type="ARBA" id="ARBA00022741"/>
    </source>
</evidence>
<name>A0A9X3WQY3_9BACI</name>
<dbReference type="Gene3D" id="3.30.450.20">
    <property type="entry name" value="PAS domain"/>
    <property type="match status" value="1"/>
</dbReference>
<dbReference type="Pfam" id="PF00571">
    <property type="entry name" value="CBS"/>
    <property type="match status" value="2"/>
</dbReference>
<keyword evidence="1" id="KW-0547">Nucleotide-binding</keyword>
<feature type="domain" description="Sigma-54 factor interaction" evidence="6">
    <location>
        <begin position="292"/>
        <end position="522"/>
    </location>
</feature>
<dbReference type="GO" id="GO:0043565">
    <property type="term" value="F:sequence-specific DNA binding"/>
    <property type="evidence" value="ECO:0007669"/>
    <property type="project" value="InterPro"/>
</dbReference>
<keyword evidence="5" id="KW-0129">CBS domain</keyword>
<dbReference type="SUPFAM" id="SSF54631">
    <property type="entry name" value="CBS-domain pair"/>
    <property type="match status" value="1"/>
</dbReference>
<dbReference type="InterPro" id="IPR003593">
    <property type="entry name" value="AAA+_ATPase"/>
</dbReference>
<organism evidence="9 10">
    <name type="scientific">Terrihalobacillus insolitus</name>
    <dbReference type="NCBI Taxonomy" id="2950438"/>
    <lineage>
        <taxon>Bacteria</taxon>
        <taxon>Bacillati</taxon>
        <taxon>Bacillota</taxon>
        <taxon>Bacilli</taxon>
        <taxon>Bacillales</taxon>
        <taxon>Bacillaceae</taxon>
        <taxon>Terrihalobacillus</taxon>
    </lineage>
</organism>
<keyword evidence="3" id="KW-0805">Transcription regulation</keyword>
<dbReference type="InterPro" id="IPR013767">
    <property type="entry name" value="PAS_fold"/>
</dbReference>
<protein>
    <submittedName>
        <fullName evidence="9">Sigma 54-interacting transcriptional regulator</fullName>
    </submittedName>
</protein>
<dbReference type="SUPFAM" id="SSF55785">
    <property type="entry name" value="PYP-like sensor domain (PAS domain)"/>
    <property type="match status" value="1"/>
</dbReference>
<dbReference type="InterPro" id="IPR025662">
    <property type="entry name" value="Sigma_54_int_dom_ATP-bd_1"/>
</dbReference>
<dbReference type="InterPro" id="IPR002197">
    <property type="entry name" value="HTH_Fis"/>
</dbReference>
<dbReference type="PROSITE" id="PS00675">
    <property type="entry name" value="SIGMA54_INTERACT_1"/>
    <property type="match status" value="1"/>
</dbReference>
<evidence type="ECO:0000259" key="6">
    <source>
        <dbReference type="PROSITE" id="PS50045"/>
    </source>
</evidence>
<dbReference type="SMART" id="SM00382">
    <property type="entry name" value="AAA"/>
    <property type="match status" value="1"/>
</dbReference>
<accession>A0A9X3WQY3</accession>
<dbReference type="Pfam" id="PF02954">
    <property type="entry name" value="HTH_8"/>
    <property type="match status" value="1"/>
</dbReference>
<dbReference type="SUPFAM" id="SSF46689">
    <property type="entry name" value="Homeodomain-like"/>
    <property type="match status" value="1"/>
</dbReference>
<evidence type="ECO:0000256" key="5">
    <source>
        <dbReference type="PROSITE-ProRule" id="PRU00703"/>
    </source>
</evidence>
<dbReference type="CDD" id="cd00009">
    <property type="entry name" value="AAA"/>
    <property type="match status" value="1"/>
</dbReference>
<feature type="domain" description="CBS" evidence="8">
    <location>
        <begin position="26"/>
        <end position="84"/>
    </location>
</feature>
<evidence type="ECO:0000313" key="10">
    <source>
        <dbReference type="Proteomes" id="UP001145050"/>
    </source>
</evidence>
<evidence type="ECO:0000256" key="2">
    <source>
        <dbReference type="ARBA" id="ARBA00022840"/>
    </source>
</evidence>
<dbReference type="GO" id="GO:0006355">
    <property type="term" value="P:regulation of DNA-templated transcription"/>
    <property type="evidence" value="ECO:0007669"/>
    <property type="project" value="InterPro"/>
</dbReference>
<proteinExistence type="predicted"/>
<dbReference type="PROSITE" id="PS50112">
    <property type="entry name" value="PAS"/>
    <property type="match status" value="1"/>
</dbReference>
<dbReference type="PANTHER" id="PTHR32071:SF57">
    <property type="entry name" value="C4-DICARBOXYLATE TRANSPORT TRANSCRIPTIONAL REGULATORY PROTEIN DCTD"/>
    <property type="match status" value="1"/>
</dbReference>
<dbReference type="InterPro" id="IPR000014">
    <property type="entry name" value="PAS"/>
</dbReference>
<dbReference type="RefSeq" id="WP_272435388.1">
    <property type="nucleotide sequence ID" value="NZ_JAMQKB010000002.1"/>
</dbReference>
<dbReference type="PRINTS" id="PR01590">
    <property type="entry name" value="HTHFIS"/>
</dbReference>